<evidence type="ECO:0000313" key="2">
    <source>
        <dbReference type="EMBL" id="NYH78942.1"/>
    </source>
</evidence>
<keyword evidence="3" id="KW-1185">Reference proteome</keyword>
<organism evidence="2 3">
    <name type="scientific">Actinopolyspora biskrensis</name>
    <dbReference type="NCBI Taxonomy" id="1470178"/>
    <lineage>
        <taxon>Bacteria</taxon>
        <taxon>Bacillati</taxon>
        <taxon>Actinomycetota</taxon>
        <taxon>Actinomycetes</taxon>
        <taxon>Actinopolysporales</taxon>
        <taxon>Actinopolysporaceae</taxon>
        <taxon>Actinopolyspora</taxon>
    </lineage>
</organism>
<sequence length="113" mass="11733">MRKHGIALMGATLALTGALGVPAAAGATAEHREAGAASAAAPADKAPGCVRVTQNKGVESTKVKFTNKCKKNQRVKAIMARGRDSRCISVAPKNTRSHVSYGARPYLDKVVSC</sequence>
<evidence type="ECO:0000313" key="3">
    <source>
        <dbReference type="Proteomes" id="UP000548304"/>
    </source>
</evidence>
<dbReference type="AlphaFoldDB" id="A0A852YYY5"/>
<feature type="signal peptide" evidence="1">
    <location>
        <begin position="1"/>
        <end position="23"/>
    </location>
</feature>
<dbReference type="InterPro" id="IPR036379">
    <property type="entry name" value="A-amylase_inhib_sf"/>
</dbReference>
<evidence type="ECO:0000256" key="1">
    <source>
        <dbReference type="SAM" id="SignalP"/>
    </source>
</evidence>
<proteinExistence type="predicted"/>
<gene>
    <name evidence="2" type="ORF">FHR84_002267</name>
</gene>
<reference evidence="2 3" key="1">
    <citation type="submission" date="2020-07" db="EMBL/GenBank/DDBJ databases">
        <title>Genomic Encyclopedia of Type Strains, Phase III (KMG-III): the genomes of soil and plant-associated and newly described type strains.</title>
        <authorList>
            <person name="Whitman W."/>
        </authorList>
    </citation>
    <scope>NUCLEOTIDE SEQUENCE [LARGE SCALE GENOMIC DNA]</scope>
    <source>
        <strain evidence="2 3">CECT 8576</strain>
    </source>
</reference>
<accession>A0A852YYY5</accession>
<feature type="chain" id="PRO_5032930339" evidence="1">
    <location>
        <begin position="24"/>
        <end position="113"/>
    </location>
</feature>
<name>A0A852YYY5_9ACTN</name>
<keyword evidence="1" id="KW-0732">Signal</keyword>
<protein>
    <submittedName>
        <fullName evidence="2">Uncharacterized protein</fullName>
    </submittedName>
</protein>
<dbReference type="EMBL" id="JACBYW010000003">
    <property type="protein sequence ID" value="NYH78942.1"/>
    <property type="molecule type" value="Genomic_DNA"/>
</dbReference>
<dbReference type="Proteomes" id="UP000548304">
    <property type="component" value="Unassembled WGS sequence"/>
</dbReference>
<dbReference type="RefSeq" id="WP_179535356.1">
    <property type="nucleotide sequence ID" value="NZ_JACBYW010000003.1"/>
</dbReference>
<dbReference type="GO" id="GO:0015066">
    <property type="term" value="F:alpha-amylase inhibitor activity"/>
    <property type="evidence" value="ECO:0007669"/>
    <property type="project" value="InterPro"/>
</dbReference>
<dbReference type="Gene3D" id="2.60.40.20">
    <property type="entry name" value="Alpha-amylase inhibitor"/>
    <property type="match status" value="1"/>
</dbReference>
<comment type="caution">
    <text evidence="2">The sequence shown here is derived from an EMBL/GenBank/DDBJ whole genome shotgun (WGS) entry which is preliminary data.</text>
</comment>